<accession>A0A9D1MIM7</accession>
<dbReference type="EMBL" id="DVNF01000184">
    <property type="protein sequence ID" value="HIU60984.1"/>
    <property type="molecule type" value="Genomic_DNA"/>
</dbReference>
<dbReference type="GO" id="GO:0005829">
    <property type="term" value="C:cytosol"/>
    <property type="evidence" value="ECO:0007669"/>
    <property type="project" value="TreeGrafter"/>
</dbReference>
<evidence type="ECO:0000259" key="7">
    <source>
        <dbReference type="Pfam" id="PF02911"/>
    </source>
</evidence>
<feature type="domain" description="Formyl transferase N-terminal" evidence="6">
    <location>
        <begin position="1"/>
        <end position="160"/>
    </location>
</feature>
<dbReference type="Proteomes" id="UP000824094">
    <property type="component" value="Unassembled WGS sequence"/>
</dbReference>
<organism evidence="8 9">
    <name type="scientific">Candidatus Stercoripulliclostridium merdigallinarum</name>
    <dbReference type="NCBI Taxonomy" id="2840951"/>
    <lineage>
        <taxon>Bacteria</taxon>
        <taxon>Bacillati</taxon>
        <taxon>Bacillota</taxon>
        <taxon>Clostridia</taxon>
        <taxon>Eubacteriales</taxon>
        <taxon>Candidatus Stercoripulliclostridium</taxon>
    </lineage>
</organism>
<dbReference type="InterPro" id="IPR005793">
    <property type="entry name" value="Formyl_trans_C"/>
</dbReference>
<dbReference type="InterPro" id="IPR011034">
    <property type="entry name" value="Formyl_transferase-like_C_sf"/>
</dbReference>
<evidence type="ECO:0000256" key="3">
    <source>
        <dbReference type="ARBA" id="ARBA00022679"/>
    </source>
</evidence>
<dbReference type="Pfam" id="PF02911">
    <property type="entry name" value="Formyl_trans_C"/>
    <property type="match status" value="1"/>
</dbReference>
<dbReference type="HAMAP" id="MF_00182">
    <property type="entry name" value="Formyl_trans"/>
    <property type="match status" value="1"/>
</dbReference>
<dbReference type="InterPro" id="IPR036477">
    <property type="entry name" value="Formyl_transf_N_sf"/>
</dbReference>
<dbReference type="InterPro" id="IPR041711">
    <property type="entry name" value="Met-tRNA-FMT_N"/>
</dbReference>
<evidence type="ECO:0000313" key="8">
    <source>
        <dbReference type="EMBL" id="HIU60984.1"/>
    </source>
</evidence>
<evidence type="ECO:0000313" key="9">
    <source>
        <dbReference type="Proteomes" id="UP000824094"/>
    </source>
</evidence>
<reference evidence="8" key="1">
    <citation type="submission" date="2020-10" db="EMBL/GenBank/DDBJ databases">
        <authorList>
            <person name="Gilroy R."/>
        </authorList>
    </citation>
    <scope>NUCLEOTIDE SEQUENCE</scope>
    <source>
        <strain evidence="8">18911</strain>
    </source>
</reference>
<feature type="domain" description="Formyl transferase C-terminal" evidence="7">
    <location>
        <begin position="200"/>
        <end position="296"/>
    </location>
</feature>
<dbReference type="InterPro" id="IPR005794">
    <property type="entry name" value="Fmt"/>
</dbReference>
<evidence type="ECO:0000256" key="5">
    <source>
        <dbReference type="HAMAP-Rule" id="MF_00182"/>
    </source>
</evidence>
<gene>
    <name evidence="5" type="primary">fmt</name>
    <name evidence="8" type="ORF">IAB05_06295</name>
</gene>
<dbReference type="PANTHER" id="PTHR11138">
    <property type="entry name" value="METHIONYL-TRNA FORMYLTRANSFERASE"/>
    <property type="match status" value="1"/>
</dbReference>
<dbReference type="PROSITE" id="PS00373">
    <property type="entry name" value="GART"/>
    <property type="match status" value="1"/>
</dbReference>
<dbReference type="CDD" id="cd08704">
    <property type="entry name" value="Met_tRNA_FMT_C"/>
    <property type="match status" value="1"/>
</dbReference>
<comment type="caution">
    <text evidence="8">The sequence shown here is derived from an EMBL/GenBank/DDBJ whole genome shotgun (WGS) entry which is preliminary data.</text>
</comment>
<dbReference type="Gene3D" id="3.40.50.12230">
    <property type="match status" value="1"/>
</dbReference>
<sequence length="304" mass="32612">MKVIFLGTGDFSLKVFEGVAASRHEIAAVVCQPDKVNQRNGKIKPSPVSVAAEQAGIPVFKFEKISENVEELRPFNADIMLTAAYGQMLSEEVLNLTPYGVINTHASLLPKYRGASPIQSAIEDGETISGVTIMRTVKKMDAGDIIFQSTVDITGMNSEECFAVMADLAAVTVVEALDLIEDGKAVYTPQNEAEASYCKKLKKSDGAIDFNESADRILNKIRAYYGFPGSYFYYAGKLVKILAAEYADQKGAPGEVLVSEPKKGFVIAAGSGALSVTKIQPEGGKAMAVADYLRGHKIPVGTIL</sequence>
<keyword evidence="4 5" id="KW-0648">Protein biosynthesis</keyword>
<name>A0A9D1MIM7_9FIRM</name>
<evidence type="ECO:0000256" key="4">
    <source>
        <dbReference type="ARBA" id="ARBA00022917"/>
    </source>
</evidence>
<evidence type="ECO:0000259" key="6">
    <source>
        <dbReference type="Pfam" id="PF00551"/>
    </source>
</evidence>
<comment type="catalytic activity">
    <reaction evidence="5">
        <text>L-methionyl-tRNA(fMet) + (6R)-10-formyltetrahydrofolate = N-formyl-L-methionyl-tRNA(fMet) + (6S)-5,6,7,8-tetrahydrofolate + H(+)</text>
        <dbReference type="Rhea" id="RHEA:24380"/>
        <dbReference type="Rhea" id="RHEA-COMP:9952"/>
        <dbReference type="Rhea" id="RHEA-COMP:9953"/>
        <dbReference type="ChEBI" id="CHEBI:15378"/>
        <dbReference type="ChEBI" id="CHEBI:57453"/>
        <dbReference type="ChEBI" id="CHEBI:78530"/>
        <dbReference type="ChEBI" id="CHEBI:78844"/>
        <dbReference type="ChEBI" id="CHEBI:195366"/>
        <dbReference type="EC" id="2.1.2.9"/>
    </reaction>
</comment>
<keyword evidence="3 5" id="KW-0808">Transferase</keyword>
<evidence type="ECO:0000256" key="1">
    <source>
        <dbReference type="ARBA" id="ARBA00010699"/>
    </source>
</evidence>
<dbReference type="CDD" id="cd08646">
    <property type="entry name" value="FMT_core_Met-tRNA-FMT_N"/>
    <property type="match status" value="1"/>
</dbReference>
<dbReference type="InterPro" id="IPR001555">
    <property type="entry name" value="GART_AS"/>
</dbReference>
<dbReference type="NCBIfam" id="TIGR00460">
    <property type="entry name" value="fmt"/>
    <property type="match status" value="1"/>
</dbReference>
<dbReference type="PANTHER" id="PTHR11138:SF5">
    <property type="entry name" value="METHIONYL-TRNA FORMYLTRANSFERASE, MITOCHONDRIAL"/>
    <property type="match status" value="1"/>
</dbReference>
<evidence type="ECO:0000256" key="2">
    <source>
        <dbReference type="ARBA" id="ARBA00012261"/>
    </source>
</evidence>
<comment type="similarity">
    <text evidence="1 5">Belongs to the Fmt family.</text>
</comment>
<reference evidence="8" key="2">
    <citation type="journal article" date="2021" name="PeerJ">
        <title>Extensive microbial diversity within the chicken gut microbiome revealed by metagenomics and culture.</title>
        <authorList>
            <person name="Gilroy R."/>
            <person name="Ravi A."/>
            <person name="Getino M."/>
            <person name="Pursley I."/>
            <person name="Horton D.L."/>
            <person name="Alikhan N.F."/>
            <person name="Baker D."/>
            <person name="Gharbi K."/>
            <person name="Hall N."/>
            <person name="Watson M."/>
            <person name="Adriaenssens E.M."/>
            <person name="Foster-Nyarko E."/>
            <person name="Jarju S."/>
            <person name="Secka A."/>
            <person name="Antonio M."/>
            <person name="Oren A."/>
            <person name="Chaudhuri R.R."/>
            <person name="La Ragione R."/>
            <person name="Hildebrand F."/>
            <person name="Pallen M.J."/>
        </authorList>
    </citation>
    <scope>NUCLEOTIDE SEQUENCE</scope>
    <source>
        <strain evidence="8">18911</strain>
    </source>
</reference>
<protein>
    <recommendedName>
        <fullName evidence="2 5">Methionyl-tRNA formyltransferase</fullName>
        <ecNumber evidence="2 5">2.1.2.9</ecNumber>
    </recommendedName>
</protein>
<dbReference type="InterPro" id="IPR002376">
    <property type="entry name" value="Formyl_transf_N"/>
</dbReference>
<proteinExistence type="inferred from homology"/>
<dbReference type="SUPFAM" id="SSF50486">
    <property type="entry name" value="FMT C-terminal domain-like"/>
    <property type="match status" value="1"/>
</dbReference>
<dbReference type="SUPFAM" id="SSF53328">
    <property type="entry name" value="Formyltransferase"/>
    <property type="match status" value="1"/>
</dbReference>
<comment type="function">
    <text evidence="5">Attaches a formyl group to the free amino group of methionyl-tRNA(fMet). The formyl group appears to play a dual role in the initiator identity of N-formylmethionyl-tRNA by promoting its recognition by IF2 and preventing the misappropriation of this tRNA by the elongation apparatus.</text>
</comment>
<dbReference type="EC" id="2.1.2.9" evidence="2 5"/>
<dbReference type="Pfam" id="PF00551">
    <property type="entry name" value="Formyl_trans_N"/>
    <property type="match status" value="1"/>
</dbReference>
<dbReference type="GO" id="GO:0004479">
    <property type="term" value="F:methionyl-tRNA formyltransferase activity"/>
    <property type="evidence" value="ECO:0007669"/>
    <property type="project" value="UniProtKB-UniRule"/>
</dbReference>
<dbReference type="AlphaFoldDB" id="A0A9D1MIM7"/>
<dbReference type="InterPro" id="IPR044135">
    <property type="entry name" value="Met-tRNA-FMT_C"/>
</dbReference>
<feature type="binding site" evidence="5">
    <location>
        <begin position="107"/>
        <end position="110"/>
    </location>
    <ligand>
        <name>(6S)-5,6,7,8-tetrahydrofolate</name>
        <dbReference type="ChEBI" id="CHEBI:57453"/>
    </ligand>
</feature>